<proteinExistence type="predicted"/>
<evidence type="ECO:0000256" key="4">
    <source>
        <dbReference type="SAM" id="MobiDB-lite"/>
    </source>
</evidence>
<dbReference type="VEuPathDB" id="MicrosporidiaDB:EHP00_1656"/>
<dbReference type="GO" id="GO:0034663">
    <property type="term" value="C:endoplasmic reticulum chaperone complex"/>
    <property type="evidence" value="ECO:0007669"/>
    <property type="project" value="TreeGrafter"/>
</dbReference>
<protein>
    <submittedName>
        <fullName evidence="5">SSE1</fullName>
    </submittedName>
</protein>
<dbReference type="AlphaFoldDB" id="A0A1W0E7X5"/>
<keyword evidence="3" id="KW-0143">Chaperone</keyword>
<evidence type="ECO:0000313" key="5">
    <source>
        <dbReference type="EMBL" id="OQS55355.1"/>
    </source>
</evidence>
<dbReference type="PANTHER" id="PTHR45639">
    <property type="entry name" value="HSC70CB, ISOFORM G-RELATED"/>
    <property type="match status" value="1"/>
</dbReference>
<dbReference type="Pfam" id="PF00012">
    <property type="entry name" value="HSP70"/>
    <property type="match status" value="1"/>
</dbReference>
<comment type="caution">
    <text evidence="5">The sequence shown here is derived from an EMBL/GenBank/DDBJ whole genome shotgun (WGS) entry which is preliminary data.</text>
</comment>
<feature type="region of interest" description="Disordered" evidence="4">
    <location>
        <begin position="615"/>
        <end position="705"/>
    </location>
</feature>
<evidence type="ECO:0000313" key="6">
    <source>
        <dbReference type="Proteomes" id="UP000192758"/>
    </source>
</evidence>
<keyword evidence="6" id="KW-1185">Reference proteome</keyword>
<name>A0A1W0E7X5_9MICR</name>
<dbReference type="PANTHER" id="PTHR45639:SF3">
    <property type="entry name" value="HYPOXIA UP-REGULATED PROTEIN 1"/>
    <property type="match status" value="1"/>
</dbReference>
<reference evidence="5 6" key="1">
    <citation type="journal article" date="2017" name="Environ. Microbiol.">
        <title>Decay of the glycolytic pathway and adaptation to intranuclear parasitism within Enterocytozoonidae microsporidia.</title>
        <authorList>
            <person name="Wiredu Boakye D."/>
            <person name="Jaroenlak P."/>
            <person name="Prachumwat A."/>
            <person name="Williams T.A."/>
            <person name="Bateman K.S."/>
            <person name="Itsathitphaisarn O."/>
            <person name="Sritunyalucksana K."/>
            <person name="Paszkiewicz K.H."/>
            <person name="Moore K.A."/>
            <person name="Stentiford G.D."/>
            <person name="Williams B.A."/>
        </authorList>
    </citation>
    <scope>NUCLEOTIDE SEQUENCE [LARGE SCALE GENOMIC DNA]</scope>
    <source>
        <strain evidence="5 6">TH1</strain>
    </source>
</reference>
<dbReference type="GO" id="GO:0140662">
    <property type="term" value="F:ATP-dependent protein folding chaperone"/>
    <property type="evidence" value="ECO:0007669"/>
    <property type="project" value="InterPro"/>
</dbReference>
<feature type="compositionally biased region" description="Basic and acidic residues" evidence="4">
    <location>
        <begin position="659"/>
        <end position="689"/>
    </location>
</feature>
<dbReference type="GO" id="GO:0005524">
    <property type="term" value="F:ATP binding"/>
    <property type="evidence" value="ECO:0007669"/>
    <property type="project" value="UniProtKB-KW"/>
</dbReference>
<dbReference type="EMBL" id="MNPJ01000010">
    <property type="protein sequence ID" value="OQS55355.1"/>
    <property type="molecule type" value="Genomic_DNA"/>
</dbReference>
<evidence type="ECO:0000256" key="1">
    <source>
        <dbReference type="ARBA" id="ARBA00022741"/>
    </source>
</evidence>
<keyword evidence="1" id="KW-0547">Nucleotide-binding</keyword>
<evidence type="ECO:0000256" key="2">
    <source>
        <dbReference type="ARBA" id="ARBA00022840"/>
    </source>
</evidence>
<dbReference type="Gene3D" id="3.90.640.10">
    <property type="entry name" value="Actin, Chain A, domain 4"/>
    <property type="match status" value="1"/>
</dbReference>
<dbReference type="Gene3D" id="3.30.420.40">
    <property type="match status" value="2"/>
</dbReference>
<accession>A0A1W0E7X5</accession>
<dbReference type="Proteomes" id="UP000192758">
    <property type="component" value="Unassembled WGS sequence"/>
</dbReference>
<sequence>MVHKIGIDIGNTKTVIYSSKQNGTVVTDNMDKREIATVIELTSPQRFYGKGCGSDNIENINLRNRQFMRNLSDESGRACLFMWLEYLHRICAVDNYKAAVLTIPEYFSAQEKNILKQLCDASHLNVVGFVTHITAVSTYAGLLSASTPDEFMIMDFGSQKTTIGLFKKVEKKVIPVSRFCITRGANDYDEAIYRTIIEKYGFKDSKIMKERILKETEKIKKAMNTLDEVNVVIMDENYKNINVVFTKKEYTEQTKMATEEISFFVESVLKETGYKGHIEVVGKNYQNVFIKNLLGDLEVKQLLHASESAAHGACMYLAVNISKDIPYKVEEIINCSVTASFIEQDVPVFSKEDFLGVHRKIKFEAKNAQVDNDFLVVVLKENEVPFGRIMINKSQVDENDLITVEVKYNSFLLFEVVSATKNEEKIEFTYDTFSLPKEEILKCVDAEKIFAEKEEKYRMAGELRNKTEKLFDGLVSTLQDKFSDIFTDNDYTKINDVIDEYFDLSITKDYEIEKLNADKYMEKLKFVSDKLEDKEVLFKENLNEFVQNTNKLFNENKEYVRTTLGSKLEMLKNKVTLFLNDFSLKLVNLENFKDDLIKEVGFDFVEMRGKIIQEHEDKKKEEEERKKKMEEIEKRCKEELKKKEKEKKEENEKEEDKEEIQSKEGEKATKEESTENKNKNKKEEPETKKTSKKKKTNKANQDKKV</sequence>
<dbReference type="SUPFAM" id="SSF53067">
    <property type="entry name" value="Actin-like ATPase domain"/>
    <property type="match status" value="2"/>
</dbReference>
<dbReference type="GO" id="GO:0030968">
    <property type="term" value="P:endoplasmic reticulum unfolded protein response"/>
    <property type="evidence" value="ECO:0007669"/>
    <property type="project" value="TreeGrafter"/>
</dbReference>
<dbReference type="InterPro" id="IPR043129">
    <property type="entry name" value="ATPase_NBD"/>
</dbReference>
<evidence type="ECO:0000256" key="3">
    <source>
        <dbReference type="ARBA" id="ARBA00023186"/>
    </source>
</evidence>
<gene>
    <name evidence="5" type="primary">SSE1</name>
    <name evidence="5" type="ORF">EHP00_1656</name>
</gene>
<dbReference type="OrthoDB" id="434160at2759"/>
<feature type="compositionally biased region" description="Basic and acidic residues" evidence="4">
    <location>
        <begin position="615"/>
        <end position="651"/>
    </location>
</feature>
<organism evidence="5 6">
    <name type="scientific">Ecytonucleospora hepatopenaei</name>
    <dbReference type="NCBI Taxonomy" id="646526"/>
    <lineage>
        <taxon>Eukaryota</taxon>
        <taxon>Fungi</taxon>
        <taxon>Fungi incertae sedis</taxon>
        <taxon>Microsporidia</taxon>
        <taxon>Enterocytozoonidae</taxon>
        <taxon>Ecytonucleospora</taxon>
    </lineage>
</organism>
<keyword evidence="2" id="KW-0067">ATP-binding</keyword>
<dbReference type="InterPro" id="IPR013126">
    <property type="entry name" value="Hsp_70_fam"/>
</dbReference>